<feature type="domain" description="4Fe-4S ferredoxin-type" evidence="8">
    <location>
        <begin position="479"/>
        <end position="510"/>
    </location>
</feature>
<feature type="domain" description="4Fe-4S ferredoxin-type" evidence="8">
    <location>
        <begin position="399"/>
        <end position="429"/>
    </location>
</feature>
<evidence type="ECO:0000256" key="3">
    <source>
        <dbReference type="ARBA" id="ARBA00022723"/>
    </source>
</evidence>
<accession>A0A6L2R4H8</accession>
<feature type="domain" description="4Fe-4S ferredoxin-type" evidence="8">
    <location>
        <begin position="359"/>
        <end position="389"/>
    </location>
</feature>
<dbReference type="InterPro" id="IPR017896">
    <property type="entry name" value="4Fe4S_Fe-S-bd"/>
</dbReference>
<gene>
    <name evidence="9" type="ORF">ZNDK_0125</name>
</gene>
<keyword evidence="1" id="KW-0813">Transport</keyword>
<keyword evidence="7" id="KW-1133">Transmembrane helix</keyword>
<dbReference type="PANTHER" id="PTHR30176">
    <property type="entry name" value="FERREDOXIN-TYPE PROTEIN NAPH"/>
    <property type="match status" value="1"/>
</dbReference>
<dbReference type="Gene3D" id="3.30.70.20">
    <property type="match status" value="3"/>
</dbReference>
<evidence type="ECO:0000256" key="1">
    <source>
        <dbReference type="ARBA" id="ARBA00022448"/>
    </source>
</evidence>
<feature type="transmembrane region" description="Helical" evidence="7">
    <location>
        <begin position="130"/>
        <end position="150"/>
    </location>
</feature>
<dbReference type="PROSITE" id="PS51379">
    <property type="entry name" value="4FE4S_FER_2"/>
    <property type="match status" value="4"/>
</dbReference>
<dbReference type="GO" id="GO:0046872">
    <property type="term" value="F:metal ion binding"/>
    <property type="evidence" value="ECO:0007669"/>
    <property type="project" value="UniProtKB-KW"/>
</dbReference>
<dbReference type="AlphaFoldDB" id="A0A6L2R4H8"/>
<dbReference type="InterPro" id="IPR051684">
    <property type="entry name" value="Electron_Trans/Redox"/>
</dbReference>
<comment type="caution">
    <text evidence="9">The sequence shown here is derived from an EMBL/GenBank/DDBJ whole genome shotgun (WGS) entry which is preliminary data.</text>
</comment>
<keyword evidence="6" id="KW-0411">Iron-sulfur</keyword>
<dbReference type="PROSITE" id="PS00198">
    <property type="entry name" value="4FE4S_FER_1"/>
    <property type="match status" value="4"/>
</dbReference>
<dbReference type="EMBL" id="BLLL01000001">
    <property type="protein sequence ID" value="GFH62354.1"/>
    <property type="molecule type" value="Genomic_DNA"/>
</dbReference>
<organism evidence="9 10">
    <name type="scientific">Candidatus Desulfovibrio kirbyi</name>
    <dbReference type="NCBI Taxonomy" id="2696086"/>
    <lineage>
        <taxon>Bacteria</taxon>
        <taxon>Pseudomonadati</taxon>
        <taxon>Thermodesulfobacteriota</taxon>
        <taxon>Desulfovibrionia</taxon>
        <taxon>Desulfovibrionales</taxon>
        <taxon>Desulfovibrionaceae</taxon>
        <taxon>Desulfovibrio</taxon>
    </lineage>
</organism>
<name>A0A6L2R4H8_9BACT</name>
<dbReference type="SUPFAM" id="SSF54862">
    <property type="entry name" value="4Fe-4S ferredoxins"/>
    <property type="match status" value="2"/>
</dbReference>
<keyword evidence="5" id="KW-0408">Iron</keyword>
<evidence type="ECO:0000313" key="10">
    <source>
        <dbReference type="Proteomes" id="UP000505077"/>
    </source>
</evidence>
<keyword evidence="2" id="KW-0004">4Fe-4S</keyword>
<evidence type="ECO:0000259" key="8">
    <source>
        <dbReference type="PROSITE" id="PS51379"/>
    </source>
</evidence>
<keyword evidence="4" id="KW-0249">Electron transport</keyword>
<protein>
    <submittedName>
        <fullName evidence="9">4Fe-4S ferredoxin</fullName>
    </submittedName>
</protein>
<keyword evidence="7" id="KW-0812">Transmembrane</keyword>
<dbReference type="Pfam" id="PF00037">
    <property type="entry name" value="Fer4"/>
    <property type="match status" value="1"/>
</dbReference>
<dbReference type="InterPro" id="IPR017900">
    <property type="entry name" value="4Fe4S_Fe_S_CS"/>
</dbReference>
<feature type="domain" description="4Fe-4S ferredoxin-type" evidence="8">
    <location>
        <begin position="241"/>
        <end position="272"/>
    </location>
</feature>
<proteinExistence type="predicted"/>
<feature type="transmembrane region" description="Helical" evidence="7">
    <location>
        <begin position="79"/>
        <end position="109"/>
    </location>
</feature>
<keyword evidence="3" id="KW-0479">Metal-binding</keyword>
<evidence type="ECO:0000256" key="7">
    <source>
        <dbReference type="SAM" id="Phobius"/>
    </source>
</evidence>
<evidence type="ECO:0000256" key="5">
    <source>
        <dbReference type="ARBA" id="ARBA00023004"/>
    </source>
</evidence>
<dbReference type="PANTHER" id="PTHR30176:SF3">
    <property type="entry name" value="FERREDOXIN-TYPE PROTEIN NAPH"/>
    <property type="match status" value="1"/>
</dbReference>
<dbReference type="Pfam" id="PF12801">
    <property type="entry name" value="Fer4_5"/>
    <property type="match status" value="2"/>
</dbReference>
<evidence type="ECO:0000256" key="2">
    <source>
        <dbReference type="ARBA" id="ARBA00022485"/>
    </source>
</evidence>
<sequence>MTKRYHGNGGGRRVPPLFFLRRCLQCASLSLFLWLLFNAAWPLPGQWLPQDSFLRLDPLAALATTLAARQWLPSLAPGLAVLGITLVLGRIFCGWICPFGATLDLARALMPRSKNHKNPAPLTQAARLKYVVLTVMLGTALAGVTTLFWGSPIPLITRFYALLIHPLLLLAVDALLSAARPLLDTLHLTSLSYSHIDARRFDTLYFLLAFFGLLFILEKFYPHFWCRNLCPAGALLALMSRRPFWRRTVTACTHCGRCARACPTGAISPDGEHTRHEECLTCQTCVRACPERLTRFTLQPLAVPSAQPDQQAILPSRRAFLGASASGMLLAGVQYNGLHSLLNDNGTILSPTCIRPPGAVPESRFLTLCLRCGECMKVCPGNALQPAWLAAGTEGMFSPLLTLRRGPCDPGCAACGQICPTRAIAPLPLAEKQWAKVGTAVVNRQTCLAWAENRSCVVCQEVCPYGAVNPVQPEGAAVPMPVVNTAHCFGCGYCECHCPVRVSAIVIQPLNALRLEGQSYIQAGKAAGLNLNLQIQHESPAAPQDGSLPPGFND</sequence>
<keyword evidence="7" id="KW-0472">Membrane</keyword>
<evidence type="ECO:0000256" key="6">
    <source>
        <dbReference type="ARBA" id="ARBA00023014"/>
    </source>
</evidence>
<dbReference type="Pfam" id="PF13237">
    <property type="entry name" value="Fer4_10"/>
    <property type="match status" value="1"/>
</dbReference>
<evidence type="ECO:0000313" key="9">
    <source>
        <dbReference type="EMBL" id="GFH62354.1"/>
    </source>
</evidence>
<dbReference type="Proteomes" id="UP000505077">
    <property type="component" value="Unassembled WGS sequence"/>
</dbReference>
<feature type="transmembrane region" description="Helical" evidence="7">
    <location>
        <begin position="204"/>
        <end position="221"/>
    </location>
</feature>
<feature type="transmembrane region" description="Helical" evidence="7">
    <location>
        <begin position="162"/>
        <end position="183"/>
    </location>
</feature>
<evidence type="ECO:0000256" key="4">
    <source>
        <dbReference type="ARBA" id="ARBA00022982"/>
    </source>
</evidence>
<dbReference type="GO" id="GO:0051539">
    <property type="term" value="F:4 iron, 4 sulfur cluster binding"/>
    <property type="evidence" value="ECO:0007669"/>
    <property type="project" value="UniProtKB-KW"/>
</dbReference>
<dbReference type="CDD" id="cd16373">
    <property type="entry name" value="DMSOR_beta_like"/>
    <property type="match status" value="1"/>
</dbReference>
<reference evidence="9 10" key="1">
    <citation type="journal article" date="2020" name="ISME J.">
        <title>Parallel Reductive Genome Evolution in Desulfovibrio Ectosymbionts Independently Acquired by Trichonympha Protists in the Termite Gut.</title>
        <authorList>
            <person name="Takeuchi M."/>
            <person name="Kuwahara H."/>
            <person name="Murakami T."/>
            <person name="Takahashi K."/>
            <person name="Kajitani R."/>
            <person name="Toyoda A."/>
            <person name="Itoh T."/>
            <person name="Ohkuma M."/>
            <person name="Hongoh Y."/>
        </authorList>
    </citation>
    <scope>NUCLEOTIDE SEQUENCE [LARGE SCALE GENOMIC DNA]</scope>
    <source>
        <strain evidence="9">ZnDsv-02</strain>
    </source>
</reference>
<dbReference type="GO" id="GO:0005886">
    <property type="term" value="C:plasma membrane"/>
    <property type="evidence" value="ECO:0007669"/>
    <property type="project" value="TreeGrafter"/>
</dbReference>